<dbReference type="EMBL" id="JBHLWV010000012">
    <property type="protein sequence ID" value="MFC0313945.1"/>
    <property type="molecule type" value="Genomic_DNA"/>
</dbReference>
<feature type="domain" description="SGNH hydrolase-type esterase" evidence="1">
    <location>
        <begin position="62"/>
        <end position="215"/>
    </location>
</feature>
<dbReference type="Gene3D" id="3.40.50.1110">
    <property type="entry name" value="SGNH hydrolase"/>
    <property type="match status" value="1"/>
</dbReference>
<sequence length="238" mass="25783">MTRRRRALLVAVLVAVSLIATVIAVQRSAGTGSQTSADPGYGELSRPPGLLVISDSFGGGVDPRIPIYWALIARRAGWVARSDSVGGSGYANTDQPTVIERLPADREQFDPDIILVDVGRNDLSLDPAIVVPRIGEYLRELRRTYPDAEIVVIVPGYVSTYVPPTLDALRTAIVRSAETIEAAVVDPVADGWWRNRDLEPLLWQDGVHLEAAGNAYFADRLYAELVRLGIAPDRGAVS</sequence>
<dbReference type="CDD" id="cd00229">
    <property type="entry name" value="SGNH_hydrolase"/>
    <property type="match status" value="1"/>
</dbReference>
<name>A0ABV6H6R5_9ACTN</name>
<reference evidence="2 3" key="1">
    <citation type="submission" date="2024-09" db="EMBL/GenBank/DDBJ databases">
        <authorList>
            <person name="Sun Q."/>
            <person name="Mori K."/>
        </authorList>
    </citation>
    <scope>NUCLEOTIDE SEQUENCE [LARGE SCALE GENOMIC DNA]</scope>
    <source>
        <strain evidence="2 3">CCM 7957</strain>
    </source>
</reference>
<dbReference type="Proteomes" id="UP001589783">
    <property type="component" value="Unassembled WGS sequence"/>
</dbReference>
<accession>A0ABV6H6R5</accession>
<evidence type="ECO:0000313" key="3">
    <source>
        <dbReference type="Proteomes" id="UP001589783"/>
    </source>
</evidence>
<dbReference type="InterPro" id="IPR013830">
    <property type="entry name" value="SGNH_hydro"/>
</dbReference>
<dbReference type="Pfam" id="PF13472">
    <property type="entry name" value="Lipase_GDSL_2"/>
    <property type="match status" value="1"/>
</dbReference>
<evidence type="ECO:0000259" key="1">
    <source>
        <dbReference type="Pfam" id="PF13472"/>
    </source>
</evidence>
<dbReference type="InterPro" id="IPR036514">
    <property type="entry name" value="SGNH_hydro_sf"/>
</dbReference>
<dbReference type="RefSeq" id="WP_382361081.1">
    <property type="nucleotide sequence ID" value="NZ_JBHLWV010000012.1"/>
</dbReference>
<keyword evidence="2" id="KW-0378">Hydrolase</keyword>
<comment type="caution">
    <text evidence="2">The sequence shown here is derived from an EMBL/GenBank/DDBJ whole genome shotgun (WGS) entry which is preliminary data.</text>
</comment>
<protein>
    <submittedName>
        <fullName evidence="2">SGNH/GDSL hydrolase family protein</fullName>
    </submittedName>
</protein>
<gene>
    <name evidence="2" type="ORF">ACFFJD_03635</name>
</gene>
<organism evidence="2 3">
    <name type="scientific">Gordonia phosphorivorans</name>
    <dbReference type="NCBI Taxonomy" id="1056982"/>
    <lineage>
        <taxon>Bacteria</taxon>
        <taxon>Bacillati</taxon>
        <taxon>Actinomycetota</taxon>
        <taxon>Actinomycetes</taxon>
        <taxon>Mycobacteriales</taxon>
        <taxon>Gordoniaceae</taxon>
        <taxon>Gordonia</taxon>
    </lineage>
</organism>
<dbReference type="SUPFAM" id="SSF52266">
    <property type="entry name" value="SGNH hydrolase"/>
    <property type="match status" value="1"/>
</dbReference>
<proteinExistence type="predicted"/>
<keyword evidence="3" id="KW-1185">Reference proteome</keyword>
<dbReference type="GO" id="GO:0016787">
    <property type="term" value="F:hydrolase activity"/>
    <property type="evidence" value="ECO:0007669"/>
    <property type="project" value="UniProtKB-KW"/>
</dbReference>
<evidence type="ECO:0000313" key="2">
    <source>
        <dbReference type="EMBL" id="MFC0313945.1"/>
    </source>
</evidence>